<gene>
    <name evidence="2" type="ORF">CH063_15346</name>
</gene>
<dbReference type="EMBL" id="CACQ02008935">
    <property type="protein sequence ID" value="CCF46669.1"/>
    <property type="molecule type" value="Genomic_DNA"/>
</dbReference>
<sequence length="90" mass="9224">SRFSGRSMCPLSPSTSSSYSLSIPLSPPSSHSTRFTPLPSSPSPSPSPFSTLFTLPLGCPPSSLSVPVPPSPSTFFSALLPTPPPVAPVL</sequence>
<reference evidence="3" key="1">
    <citation type="journal article" date="2012" name="Nat. Genet.">
        <title>Lifestyle transitions in plant pathogenic Colletotrichum fungi deciphered by genome and transcriptome analyses.</title>
        <authorList>
            <person name="O'Connell R.J."/>
            <person name="Thon M.R."/>
            <person name="Hacquard S."/>
            <person name="Amyotte S.G."/>
            <person name="Kleemann J."/>
            <person name="Torres M.F."/>
            <person name="Damm U."/>
            <person name="Buiate E.A."/>
            <person name="Epstein L."/>
            <person name="Alkan N."/>
            <person name="Altmueller J."/>
            <person name="Alvarado-Balderrama L."/>
            <person name="Bauser C.A."/>
            <person name="Becker C."/>
            <person name="Birren B.W."/>
            <person name="Chen Z."/>
            <person name="Choi J."/>
            <person name="Crouch J.A."/>
            <person name="Duvick J.P."/>
            <person name="Farman M.A."/>
            <person name="Gan P."/>
            <person name="Heiman D."/>
            <person name="Henrissat B."/>
            <person name="Howard R.J."/>
            <person name="Kabbage M."/>
            <person name="Koch C."/>
            <person name="Kracher B."/>
            <person name="Kubo Y."/>
            <person name="Law A.D."/>
            <person name="Lebrun M.-H."/>
            <person name="Lee Y.-H."/>
            <person name="Miyara I."/>
            <person name="Moore N."/>
            <person name="Neumann U."/>
            <person name="Nordstroem K."/>
            <person name="Panaccione D.G."/>
            <person name="Panstruga R."/>
            <person name="Place M."/>
            <person name="Proctor R.H."/>
            <person name="Prusky D."/>
            <person name="Rech G."/>
            <person name="Reinhardt R."/>
            <person name="Rollins J.A."/>
            <person name="Rounsley S."/>
            <person name="Schardl C.L."/>
            <person name="Schwartz D.C."/>
            <person name="Shenoy N."/>
            <person name="Shirasu K."/>
            <person name="Sikhakolli U.R."/>
            <person name="Stueber K."/>
            <person name="Sukno S.A."/>
            <person name="Sweigard J.A."/>
            <person name="Takano Y."/>
            <person name="Takahara H."/>
            <person name="Trail F."/>
            <person name="van der Does H.C."/>
            <person name="Voll L.M."/>
            <person name="Will I."/>
            <person name="Young S."/>
            <person name="Zeng Q."/>
            <person name="Zhang J."/>
            <person name="Zhou S."/>
            <person name="Dickman M.B."/>
            <person name="Schulze-Lefert P."/>
            <person name="Ver Loren van Themaat E."/>
            <person name="Ma L.-J."/>
            <person name="Vaillancourt L.J."/>
        </authorList>
    </citation>
    <scope>NUCLEOTIDE SEQUENCE [LARGE SCALE GENOMIC DNA]</scope>
    <source>
        <strain evidence="3">IMI 349063</strain>
    </source>
</reference>
<feature type="compositionally biased region" description="Low complexity" evidence="1">
    <location>
        <begin position="7"/>
        <end position="38"/>
    </location>
</feature>
<organism evidence="2 3">
    <name type="scientific">Colletotrichum higginsianum (strain IMI 349063)</name>
    <name type="common">Crucifer anthracnose fungus</name>
    <dbReference type="NCBI Taxonomy" id="759273"/>
    <lineage>
        <taxon>Eukaryota</taxon>
        <taxon>Fungi</taxon>
        <taxon>Dikarya</taxon>
        <taxon>Ascomycota</taxon>
        <taxon>Pezizomycotina</taxon>
        <taxon>Sordariomycetes</taxon>
        <taxon>Hypocreomycetidae</taxon>
        <taxon>Glomerellales</taxon>
        <taxon>Glomerellaceae</taxon>
        <taxon>Colletotrichum</taxon>
        <taxon>Colletotrichum destructivum species complex</taxon>
    </lineage>
</organism>
<feature type="non-terminal residue" evidence="2">
    <location>
        <position position="1"/>
    </location>
</feature>
<name>H1W2F6_COLHI</name>
<evidence type="ECO:0000256" key="1">
    <source>
        <dbReference type="SAM" id="MobiDB-lite"/>
    </source>
</evidence>
<protein>
    <submittedName>
        <fullName evidence="2">Uncharacterized protein</fullName>
    </submittedName>
</protein>
<accession>H1W2F6</accession>
<feature type="region of interest" description="Disordered" evidence="1">
    <location>
        <begin position="1"/>
        <end position="47"/>
    </location>
</feature>
<dbReference type="HOGENOM" id="CLU_2446603_0_0_1"/>
<evidence type="ECO:0000313" key="2">
    <source>
        <dbReference type="EMBL" id="CCF46669.1"/>
    </source>
</evidence>
<dbReference type="AlphaFoldDB" id="H1W2F6"/>
<proteinExistence type="predicted"/>
<dbReference type="Proteomes" id="UP000007174">
    <property type="component" value="Unassembled WGS sequence"/>
</dbReference>
<feature type="non-terminal residue" evidence="2">
    <location>
        <position position="90"/>
    </location>
</feature>
<evidence type="ECO:0000313" key="3">
    <source>
        <dbReference type="Proteomes" id="UP000007174"/>
    </source>
</evidence>